<protein>
    <submittedName>
        <fullName evidence="3">Type IV pilus assembly protein PilE</fullName>
    </submittedName>
</protein>
<dbReference type="PROSITE" id="PS00409">
    <property type="entry name" value="PROKAR_NTER_METHYL"/>
    <property type="match status" value="1"/>
</dbReference>
<dbReference type="NCBIfam" id="TIGR02532">
    <property type="entry name" value="IV_pilin_GFxxxE"/>
    <property type="match status" value="1"/>
</dbReference>
<dbReference type="SUPFAM" id="SSF54523">
    <property type="entry name" value="Pili subunits"/>
    <property type="match status" value="1"/>
</dbReference>
<dbReference type="GO" id="GO:0015627">
    <property type="term" value="C:type II protein secretion system complex"/>
    <property type="evidence" value="ECO:0007669"/>
    <property type="project" value="InterPro"/>
</dbReference>
<comment type="caution">
    <text evidence="3">The sequence shown here is derived from an EMBL/GenBank/DDBJ whole genome shotgun (WGS) entry which is preliminary data.</text>
</comment>
<sequence>MKRHAKGFTLIELMLVILIIGILAAIAMPQYDDYVTRTNRTAAQQYMLELASAEQQYLLDSRSYTSTIANLGVSEPSAISGVYTVTIAVSAGPPRFVITAKPVAGTTQASDGDLTINQLGVKTPAAKW</sequence>
<evidence type="ECO:0000313" key="3">
    <source>
        <dbReference type="EMBL" id="RMA82385.1"/>
    </source>
</evidence>
<dbReference type="OrthoDB" id="5296638at2"/>
<dbReference type="InterPro" id="IPR000983">
    <property type="entry name" value="Bac_GSPG_pilin"/>
</dbReference>
<evidence type="ECO:0000256" key="2">
    <source>
        <dbReference type="SAM" id="Phobius"/>
    </source>
</evidence>
<dbReference type="AlphaFoldDB" id="A0A3M0AIF5"/>
<dbReference type="RefSeq" id="WP_121875723.1">
    <property type="nucleotide sequence ID" value="NZ_REFJ01000001.1"/>
</dbReference>
<dbReference type="GO" id="GO:0043683">
    <property type="term" value="P:type IV pilus assembly"/>
    <property type="evidence" value="ECO:0007669"/>
    <property type="project" value="InterPro"/>
</dbReference>
<dbReference type="Pfam" id="PF16732">
    <property type="entry name" value="ComP_DUS"/>
    <property type="match status" value="1"/>
</dbReference>
<name>A0A3M0AIF5_9GAMM</name>
<keyword evidence="2" id="KW-1133">Transmembrane helix</keyword>
<dbReference type="GO" id="GO:0015628">
    <property type="term" value="P:protein secretion by the type II secretion system"/>
    <property type="evidence" value="ECO:0007669"/>
    <property type="project" value="InterPro"/>
</dbReference>
<evidence type="ECO:0000313" key="4">
    <source>
        <dbReference type="Proteomes" id="UP000267187"/>
    </source>
</evidence>
<dbReference type="Gene3D" id="3.30.700.10">
    <property type="entry name" value="Glycoprotein, Type 4 Pilin"/>
    <property type="match status" value="1"/>
</dbReference>
<feature type="transmembrane region" description="Helical" evidence="2">
    <location>
        <begin position="7"/>
        <end position="28"/>
    </location>
</feature>
<evidence type="ECO:0000256" key="1">
    <source>
        <dbReference type="ARBA" id="ARBA00022481"/>
    </source>
</evidence>
<dbReference type="PANTHER" id="PTHR30093">
    <property type="entry name" value="GENERAL SECRETION PATHWAY PROTEIN G"/>
    <property type="match status" value="1"/>
</dbReference>
<dbReference type="Proteomes" id="UP000267187">
    <property type="component" value="Unassembled WGS sequence"/>
</dbReference>
<keyword evidence="2" id="KW-0812">Transmembrane</keyword>
<keyword evidence="2" id="KW-0472">Membrane</keyword>
<dbReference type="PANTHER" id="PTHR30093:SF47">
    <property type="entry name" value="TYPE IV PILUS NON-CORE MINOR PILIN PILE"/>
    <property type="match status" value="1"/>
</dbReference>
<dbReference type="PRINTS" id="PR00813">
    <property type="entry name" value="BCTERIALGSPG"/>
</dbReference>
<dbReference type="Pfam" id="PF07963">
    <property type="entry name" value="N_methyl"/>
    <property type="match status" value="1"/>
</dbReference>
<keyword evidence="1" id="KW-0488">Methylation</keyword>
<accession>A0A3M0AIF5</accession>
<proteinExistence type="predicted"/>
<keyword evidence="4" id="KW-1185">Reference proteome</keyword>
<dbReference type="InterPro" id="IPR031982">
    <property type="entry name" value="PilE-like"/>
</dbReference>
<organism evidence="3 4">
    <name type="scientific">Umboniibacter marinipuniceus</name>
    <dbReference type="NCBI Taxonomy" id="569599"/>
    <lineage>
        <taxon>Bacteria</taxon>
        <taxon>Pseudomonadati</taxon>
        <taxon>Pseudomonadota</taxon>
        <taxon>Gammaproteobacteria</taxon>
        <taxon>Cellvibrionales</taxon>
        <taxon>Cellvibrionaceae</taxon>
        <taxon>Umboniibacter</taxon>
    </lineage>
</organism>
<dbReference type="InterPro" id="IPR045584">
    <property type="entry name" value="Pilin-like"/>
</dbReference>
<reference evidence="3 4" key="1">
    <citation type="submission" date="2018-10" db="EMBL/GenBank/DDBJ databases">
        <title>Genomic Encyclopedia of Type Strains, Phase IV (KMG-IV): sequencing the most valuable type-strain genomes for metagenomic binning, comparative biology and taxonomic classification.</title>
        <authorList>
            <person name="Goeker M."/>
        </authorList>
    </citation>
    <scope>NUCLEOTIDE SEQUENCE [LARGE SCALE GENOMIC DNA]</scope>
    <source>
        <strain evidence="3 4">DSM 25080</strain>
    </source>
</reference>
<dbReference type="InterPro" id="IPR012902">
    <property type="entry name" value="N_methyl_site"/>
</dbReference>
<gene>
    <name evidence="3" type="ORF">DFR27_0334</name>
</gene>
<dbReference type="EMBL" id="REFJ01000001">
    <property type="protein sequence ID" value="RMA82385.1"/>
    <property type="molecule type" value="Genomic_DNA"/>
</dbReference>